<dbReference type="EMBL" id="PKPP01003725">
    <property type="protein sequence ID" value="PWA67994.1"/>
    <property type="molecule type" value="Genomic_DNA"/>
</dbReference>
<evidence type="ECO:0000313" key="2">
    <source>
        <dbReference type="EMBL" id="PWA67994.1"/>
    </source>
</evidence>
<feature type="region of interest" description="Disordered" evidence="1">
    <location>
        <begin position="115"/>
        <end position="144"/>
    </location>
</feature>
<sequence length="180" mass="20924">MENRIAKLEHVLYRAKIMKDIRSKVELKLIECLADDEEVCSNLGNTFNDELLEQMKARYGPYKTITEENVDEFLDQQFMRTEFEMKDDKGKAKVTADLLDELFISRTKETLQDVIEGTRNQKKEDDDKQRKARPDEDTSEQRKARSLNVTGCVFGLRAKLKELALKRGSKCCSLHSKKKN</sequence>
<gene>
    <name evidence="2" type="ORF">CTI12_AA309020</name>
</gene>
<dbReference type="Proteomes" id="UP000245207">
    <property type="component" value="Unassembled WGS sequence"/>
</dbReference>
<organism evidence="2 3">
    <name type="scientific">Artemisia annua</name>
    <name type="common">Sweet wormwood</name>
    <dbReference type="NCBI Taxonomy" id="35608"/>
    <lineage>
        <taxon>Eukaryota</taxon>
        <taxon>Viridiplantae</taxon>
        <taxon>Streptophyta</taxon>
        <taxon>Embryophyta</taxon>
        <taxon>Tracheophyta</taxon>
        <taxon>Spermatophyta</taxon>
        <taxon>Magnoliopsida</taxon>
        <taxon>eudicotyledons</taxon>
        <taxon>Gunneridae</taxon>
        <taxon>Pentapetalae</taxon>
        <taxon>asterids</taxon>
        <taxon>campanulids</taxon>
        <taxon>Asterales</taxon>
        <taxon>Asteraceae</taxon>
        <taxon>Asteroideae</taxon>
        <taxon>Anthemideae</taxon>
        <taxon>Artemisiinae</taxon>
        <taxon>Artemisia</taxon>
    </lineage>
</organism>
<evidence type="ECO:0000313" key="3">
    <source>
        <dbReference type="Proteomes" id="UP000245207"/>
    </source>
</evidence>
<dbReference type="AlphaFoldDB" id="A0A2U1N3G7"/>
<comment type="caution">
    <text evidence="2">The sequence shown here is derived from an EMBL/GenBank/DDBJ whole genome shotgun (WGS) entry which is preliminary data.</text>
</comment>
<name>A0A2U1N3G7_ARTAN</name>
<reference evidence="2 3" key="1">
    <citation type="journal article" date="2018" name="Mol. Plant">
        <title>The genome of Artemisia annua provides insight into the evolution of Asteraceae family and artemisinin biosynthesis.</title>
        <authorList>
            <person name="Shen Q."/>
            <person name="Zhang L."/>
            <person name="Liao Z."/>
            <person name="Wang S."/>
            <person name="Yan T."/>
            <person name="Shi P."/>
            <person name="Liu M."/>
            <person name="Fu X."/>
            <person name="Pan Q."/>
            <person name="Wang Y."/>
            <person name="Lv Z."/>
            <person name="Lu X."/>
            <person name="Zhang F."/>
            <person name="Jiang W."/>
            <person name="Ma Y."/>
            <person name="Chen M."/>
            <person name="Hao X."/>
            <person name="Li L."/>
            <person name="Tang Y."/>
            <person name="Lv G."/>
            <person name="Zhou Y."/>
            <person name="Sun X."/>
            <person name="Brodelius P.E."/>
            <person name="Rose J.K.C."/>
            <person name="Tang K."/>
        </authorList>
    </citation>
    <scope>NUCLEOTIDE SEQUENCE [LARGE SCALE GENOMIC DNA]</scope>
    <source>
        <strain evidence="3">cv. Huhao1</strain>
        <tissue evidence="2">Leaf</tissue>
    </source>
</reference>
<proteinExistence type="predicted"/>
<evidence type="ECO:0000256" key="1">
    <source>
        <dbReference type="SAM" id="MobiDB-lite"/>
    </source>
</evidence>
<keyword evidence="3" id="KW-1185">Reference proteome</keyword>
<accession>A0A2U1N3G7</accession>
<protein>
    <submittedName>
        <fullName evidence="2">Uncharacterized protein</fullName>
    </submittedName>
</protein>
<feature type="compositionally biased region" description="Basic and acidic residues" evidence="1">
    <location>
        <begin position="119"/>
        <end position="143"/>
    </location>
</feature>